<accession>A0A4R5UUL4</accession>
<dbReference type="AlphaFoldDB" id="A0A4R5UUL4"/>
<dbReference type="RefSeq" id="WP_133391576.1">
    <property type="nucleotide sequence ID" value="NZ_SMUW01000036.1"/>
</dbReference>
<name>A0A4R5UUL4_9BACT</name>
<evidence type="ECO:0000313" key="2">
    <source>
        <dbReference type="Proteomes" id="UP000295438"/>
    </source>
</evidence>
<keyword evidence="2" id="KW-1185">Reference proteome</keyword>
<sequence>MNLLSENIFPGDLGKTFLVNTNSQKDLTKIKDALTNLEQIDRVEIHAETYPVEISVFVNTLVPISLIEEKVFEIGCHALPKGPVIP</sequence>
<dbReference type="Proteomes" id="UP000295438">
    <property type="component" value="Unassembled WGS sequence"/>
</dbReference>
<gene>
    <name evidence="1" type="ORF">E1898_15595</name>
</gene>
<proteinExistence type="predicted"/>
<comment type="caution">
    <text evidence="1">The sequence shown here is derived from an EMBL/GenBank/DDBJ whole genome shotgun (WGS) entry which is preliminary data.</text>
</comment>
<organism evidence="1 2">
    <name type="scientific">Algoriphagus formosus</name>
    <dbReference type="NCBI Taxonomy" id="2007308"/>
    <lineage>
        <taxon>Bacteria</taxon>
        <taxon>Pseudomonadati</taxon>
        <taxon>Bacteroidota</taxon>
        <taxon>Cytophagia</taxon>
        <taxon>Cytophagales</taxon>
        <taxon>Cyclobacteriaceae</taxon>
        <taxon>Algoriphagus</taxon>
    </lineage>
</organism>
<dbReference type="EMBL" id="SMUW01000036">
    <property type="protein sequence ID" value="TDK42852.1"/>
    <property type="molecule type" value="Genomic_DNA"/>
</dbReference>
<evidence type="ECO:0000313" key="1">
    <source>
        <dbReference type="EMBL" id="TDK42852.1"/>
    </source>
</evidence>
<protein>
    <submittedName>
        <fullName evidence="1">Heavy-metal-associated domain-containing protein</fullName>
    </submittedName>
</protein>
<reference evidence="1 2" key="1">
    <citation type="submission" date="2019-03" db="EMBL/GenBank/DDBJ databases">
        <title>Algoriphagus aquimaris sp. nov., isolated form marine sediment in Pohang, Korea.</title>
        <authorList>
            <person name="Kim J."/>
            <person name="Yoon S.-H."/>
            <person name="Lee S.-S."/>
        </authorList>
    </citation>
    <scope>NUCLEOTIDE SEQUENCE [LARGE SCALE GENOMIC DNA]</scope>
    <source>
        <strain evidence="1 2">F21</strain>
    </source>
</reference>